<reference evidence="1 2" key="1">
    <citation type="submission" date="2018-10" db="EMBL/GenBank/DDBJ databases">
        <title>Genomic Encyclopedia of Type Strains, Phase IV (KMG-IV): sequencing the most valuable type-strain genomes for metagenomic binning, comparative biology and taxonomic classification.</title>
        <authorList>
            <person name="Goeker M."/>
        </authorList>
    </citation>
    <scope>NUCLEOTIDE SEQUENCE [LARGE SCALE GENOMIC DNA]</scope>
    <source>
        <strain evidence="1 2">DSM 3303</strain>
    </source>
</reference>
<dbReference type="Proteomes" id="UP000279384">
    <property type="component" value="Unassembled WGS sequence"/>
</dbReference>
<comment type="caution">
    <text evidence="1">The sequence shown here is derived from an EMBL/GenBank/DDBJ whole genome shotgun (WGS) entry which is preliminary data.</text>
</comment>
<evidence type="ECO:0000313" key="2">
    <source>
        <dbReference type="Proteomes" id="UP000279384"/>
    </source>
</evidence>
<gene>
    <name evidence="1" type="ORF">C8E02_1136</name>
</gene>
<proteinExistence type="predicted"/>
<name>A0A495BJ37_VOGIN</name>
<dbReference type="InterPro" id="IPR019289">
    <property type="entry name" value="Phage_tail_E/E"/>
</dbReference>
<protein>
    <submittedName>
        <fullName evidence="1">Tail assembly chaperone E/41/14-like protein</fullName>
    </submittedName>
</protein>
<dbReference type="Pfam" id="PF10109">
    <property type="entry name" value="Phage_TAC_7"/>
    <property type="match status" value="1"/>
</dbReference>
<organism evidence="1 2">
    <name type="scientific">Vogesella indigofera</name>
    <name type="common">Pseudomonas indigofera</name>
    <dbReference type="NCBI Taxonomy" id="45465"/>
    <lineage>
        <taxon>Bacteria</taxon>
        <taxon>Pseudomonadati</taxon>
        <taxon>Pseudomonadota</taxon>
        <taxon>Betaproteobacteria</taxon>
        <taxon>Neisseriales</taxon>
        <taxon>Chromobacteriaceae</taxon>
        <taxon>Vogesella</taxon>
    </lineage>
</organism>
<sequence>MNETIKLSTPVTINGLPTNQVVLREPTVGDQLDARQLAGNDDAKFEMTMLANMAGCAPDDLRQVTLRDYGKLQKAYLRLSAEEPAADGKQSAVVGVVTPAG</sequence>
<dbReference type="EMBL" id="RBID01000011">
    <property type="protein sequence ID" value="RKQ61364.1"/>
    <property type="molecule type" value="Genomic_DNA"/>
</dbReference>
<dbReference type="AlphaFoldDB" id="A0A495BJ37"/>
<evidence type="ECO:0000313" key="1">
    <source>
        <dbReference type="EMBL" id="RKQ61364.1"/>
    </source>
</evidence>
<dbReference type="RefSeq" id="WP_053068017.1">
    <property type="nucleotide sequence ID" value="NZ_RBID01000011.1"/>
</dbReference>
<accession>A0A495BJ37</accession>